<dbReference type="Proteomes" id="UP000010471">
    <property type="component" value="Plasmid pMIC7113.08"/>
</dbReference>
<keyword evidence="1" id="KW-1133">Transmembrane helix</keyword>
<keyword evidence="2" id="KW-0614">Plasmid</keyword>
<gene>
    <name evidence="2" type="ORF">Mic7113_6814</name>
</gene>
<evidence type="ECO:0000256" key="1">
    <source>
        <dbReference type="SAM" id="Phobius"/>
    </source>
</evidence>
<organism evidence="2 3">
    <name type="scientific">Allocoleopsis franciscana PCC 7113</name>
    <dbReference type="NCBI Taxonomy" id="1173027"/>
    <lineage>
        <taxon>Bacteria</taxon>
        <taxon>Bacillati</taxon>
        <taxon>Cyanobacteriota</taxon>
        <taxon>Cyanophyceae</taxon>
        <taxon>Coleofasciculales</taxon>
        <taxon>Coleofasciculaceae</taxon>
        <taxon>Allocoleopsis</taxon>
        <taxon>Allocoleopsis franciscana</taxon>
    </lineage>
</organism>
<keyword evidence="1" id="KW-0812">Transmembrane</keyword>
<name>K9WRF6_9CYAN</name>
<proteinExistence type="predicted"/>
<accession>K9WRF6</accession>
<protein>
    <submittedName>
        <fullName evidence="2">Uncharacterized protein</fullName>
    </submittedName>
</protein>
<feature type="transmembrane region" description="Helical" evidence="1">
    <location>
        <begin position="116"/>
        <end position="145"/>
    </location>
</feature>
<dbReference type="KEGG" id="mic:Mic7113_6814"/>
<evidence type="ECO:0000313" key="3">
    <source>
        <dbReference type="Proteomes" id="UP000010471"/>
    </source>
</evidence>
<dbReference type="EMBL" id="CP003638">
    <property type="protein sequence ID" value="AFZ22371.1"/>
    <property type="molecule type" value="Genomic_DNA"/>
</dbReference>
<dbReference type="RefSeq" id="WP_015186361.1">
    <property type="nucleotide sequence ID" value="NC_019743.1"/>
</dbReference>
<sequence length="305" mass="33230">MILAFDLMAVFNGSAAQKLKKAATKVMTWAKKNPLKALGIAVGAIAGVAAIFFLAPLFAAGVGAFLSAGLLVQIGVLLTLSVLFGAVMGIVRVLWNFNWAEDDKSLDAEIKAAYDSLYGLAGGFLGKSLGFLVCGAIPGAVAFSFNKGMAAAIFEDLNEEAQEELLNSLAALANATFRSFITAQMKKQFKSARRYLKKRPNHPISKILREKMGEDNFKKWGQTEGQTWSLSNQVEERVEKIKDPRLRNFTEEFLEEFADTCSDQLYNTVNTVESFLAAQEMIRRRSSGLDADESLVTVSISTAST</sequence>
<feature type="transmembrane region" description="Helical" evidence="1">
    <location>
        <begin position="37"/>
        <end position="58"/>
    </location>
</feature>
<dbReference type="AlphaFoldDB" id="K9WRF6"/>
<geneLocation type="plasmid" evidence="2 3">
    <name>pMIC7113.08</name>
</geneLocation>
<feature type="transmembrane region" description="Helical" evidence="1">
    <location>
        <begin position="70"/>
        <end position="95"/>
    </location>
</feature>
<keyword evidence="1" id="KW-0472">Membrane</keyword>
<reference evidence="2 3" key="1">
    <citation type="submission" date="2012-06" db="EMBL/GenBank/DDBJ databases">
        <title>Finished plasmid 8 of genome of Microcoleus sp. PCC 7113.</title>
        <authorList>
            <consortium name="US DOE Joint Genome Institute"/>
            <person name="Gugger M."/>
            <person name="Coursin T."/>
            <person name="Rippka R."/>
            <person name="Tandeau De Marsac N."/>
            <person name="Huntemann M."/>
            <person name="Wei C.-L."/>
            <person name="Han J."/>
            <person name="Detter J.C."/>
            <person name="Han C."/>
            <person name="Tapia R."/>
            <person name="Chen A."/>
            <person name="Kyrpides N."/>
            <person name="Mavromatis K."/>
            <person name="Markowitz V."/>
            <person name="Szeto E."/>
            <person name="Ivanova N."/>
            <person name="Pagani I."/>
            <person name="Pati A."/>
            <person name="Goodwin L."/>
            <person name="Nordberg H.P."/>
            <person name="Cantor M.N."/>
            <person name="Hua S.X."/>
            <person name="Woyke T."/>
            <person name="Kerfeld C.A."/>
        </authorList>
    </citation>
    <scope>NUCLEOTIDE SEQUENCE [LARGE SCALE GENOMIC DNA]</scope>
    <source>
        <strain evidence="2 3">PCC 7113</strain>
        <plasmid evidence="2 3">pMIC7113.08</plasmid>
    </source>
</reference>
<dbReference type="HOGENOM" id="CLU_911587_0_0_3"/>
<evidence type="ECO:0000313" key="2">
    <source>
        <dbReference type="EMBL" id="AFZ22371.1"/>
    </source>
</evidence>
<keyword evidence="3" id="KW-1185">Reference proteome</keyword>
<dbReference type="OrthoDB" id="582963at2"/>